<feature type="region of interest" description="Disordered" evidence="1">
    <location>
        <begin position="1"/>
        <end position="48"/>
    </location>
</feature>
<reference evidence="2" key="1">
    <citation type="submission" date="2020-03" db="EMBL/GenBank/DDBJ databases">
        <authorList>
            <person name="Weist P."/>
        </authorList>
    </citation>
    <scope>NUCLEOTIDE SEQUENCE</scope>
</reference>
<evidence type="ECO:0000256" key="1">
    <source>
        <dbReference type="SAM" id="MobiDB-lite"/>
    </source>
</evidence>
<gene>
    <name evidence="2" type="ORF">PLEPLA_LOCUS39615</name>
</gene>
<dbReference type="AlphaFoldDB" id="A0A9N7VJ48"/>
<evidence type="ECO:0000313" key="2">
    <source>
        <dbReference type="EMBL" id="CAB1451878.1"/>
    </source>
</evidence>
<dbReference type="Proteomes" id="UP001153269">
    <property type="component" value="Unassembled WGS sequence"/>
</dbReference>
<organism evidence="2 3">
    <name type="scientific">Pleuronectes platessa</name>
    <name type="common">European plaice</name>
    <dbReference type="NCBI Taxonomy" id="8262"/>
    <lineage>
        <taxon>Eukaryota</taxon>
        <taxon>Metazoa</taxon>
        <taxon>Chordata</taxon>
        <taxon>Craniata</taxon>
        <taxon>Vertebrata</taxon>
        <taxon>Euteleostomi</taxon>
        <taxon>Actinopterygii</taxon>
        <taxon>Neopterygii</taxon>
        <taxon>Teleostei</taxon>
        <taxon>Neoteleostei</taxon>
        <taxon>Acanthomorphata</taxon>
        <taxon>Carangaria</taxon>
        <taxon>Pleuronectiformes</taxon>
        <taxon>Pleuronectoidei</taxon>
        <taxon>Pleuronectidae</taxon>
        <taxon>Pleuronectes</taxon>
    </lineage>
</organism>
<dbReference type="EMBL" id="CADEAL010004106">
    <property type="protein sequence ID" value="CAB1451878.1"/>
    <property type="molecule type" value="Genomic_DNA"/>
</dbReference>
<accession>A0A9N7VJ48</accession>
<feature type="region of interest" description="Disordered" evidence="1">
    <location>
        <begin position="60"/>
        <end position="97"/>
    </location>
</feature>
<evidence type="ECO:0000313" key="3">
    <source>
        <dbReference type="Proteomes" id="UP001153269"/>
    </source>
</evidence>
<sequence>MREGREEREWEEMEKGERLRERRRAAGISISQGTGRRRNQGGKGGIMDEFTLHDIGLSNLHEMQRPPSGTINQSEEKLPETLETGEPFPAKETGQRRRTTVFRSGVWGVFSSK</sequence>
<protein>
    <submittedName>
        <fullName evidence="2">Uncharacterized protein</fullName>
    </submittedName>
</protein>
<comment type="caution">
    <text evidence="2">The sequence shown here is derived from an EMBL/GenBank/DDBJ whole genome shotgun (WGS) entry which is preliminary data.</text>
</comment>
<name>A0A9N7VJ48_PLEPL</name>
<feature type="compositionally biased region" description="Basic and acidic residues" evidence="1">
    <location>
        <begin position="1"/>
        <end position="20"/>
    </location>
</feature>
<proteinExistence type="predicted"/>
<keyword evidence="3" id="KW-1185">Reference proteome</keyword>